<reference evidence="3 4" key="1">
    <citation type="submission" date="2016-10" db="EMBL/GenBank/DDBJ databases">
        <title>Genome sequence of the ascomycete fungus Penicillium subrubescens.</title>
        <authorList>
            <person name="De Vries R.P."/>
            <person name="Peng M."/>
            <person name="Dilokpimol A."/>
            <person name="Hilden K."/>
            <person name="Makela M.R."/>
            <person name="Grigoriev I."/>
            <person name="Riley R."/>
            <person name="Granchi Z."/>
        </authorList>
    </citation>
    <scope>NUCLEOTIDE SEQUENCE [LARGE SCALE GENOMIC DNA]</scope>
    <source>
        <strain evidence="3 4">CBS 132785</strain>
    </source>
</reference>
<keyword evidence="2" id="KW-0812">Transmembrane</keyword>
<feature type="transmembrane region" description="Helical" evidence="2">
    <location>
        <begin position="268"/>
        <end position="293"/>
    </location>
</feature>
<proteinExistence type="predicted"/>
<evidence type="ECO:0000313" key="3">
    <source>
        <dbReference type="EMBL" id="OKP15125.1"/>
    </source>
</evidence>
<feature type="region of interest" description="Disordered" evidence="1">
    <location>
        <begin position="53"/>
        <end position="93"/>
    </location>
</feature>
<gene>
    <name evidence="3" type="ORF">PENSUB_2167</name>
</gene>
<feature type="compositionally biased region" description="Low complexity" evidence="1">
    <location>
        <begin position="230"/>
        <end position="254"/>
    </location>
</feature>
<dbReference type="EMBL" id="MNBE01000023">
    <property type="protein sequence ID" value="OKP15125.1"/>
    <property type="molecule type" value="Genomic_DNA"/>
</dbReference>
<dbReference type="STRING" id="1316194.A0A1Q5URN1"/>
<evidence type="ECO:0000256" key="2">
    <source>
        <dbReference type="SAM" id="Phobius"/>
    </source>
</evidence>
<name>A0A1Q5URN1_9EURO</name>
<comment type="caution">
    <text evidence="3">The sequence shown here is derived from an EMBL/GenBank/DDBJ whole genome shotgun (WGS) entry which is preliminary data.</text>
</comment>
<organism evidence="3 4">
    <name type="scientific">Penicillium subrubescens</name>
    <dbReference type="NCBI Taxonomy" id="1316194"/>
    <lineage>
        <taxon>Eukaryota</taxon>
        <taxon>Fungi</taxon>
        <taxon>Dikarya</taxon>
        <taxon>Ascomycota</taxon>
        <taxon>Pezizomycotina</taxon>
        <taxon>Eurotiomycetes</taxon>
        <taxon>Eurotiomycetidae</taxon>
        <taxon>Eurotiales</taxon>
        <taxon>Aspergillaceae</taxon>
        <taxon>Penicillium</taxon>
    </lineage>
</organism>
<keyword evidence="2" id="KW-0472">Membrane</keyword>
<keyword evidence="2" id="KW-1133">Transmembrane helix</keyword>
<accession>A0A1Q5URN1</accession>
<evidence type="ECO:0000313" key="4">
    <source>
        <dbReference type="Proteomes" id="UP000186955"/>
    </source>
</evidence>
<protein>
    <submittedName>
        <fullName evidence="3">Uncharacterized protein</fullName>
    </submittedName>
</protein>
<sequence length="498" mass="51915">MVMALSKGLAVSGAPSRADLGSASLTLSTAVTIMSVVTETVHPTLIVTEVTTAGSSQLETSRTSAGQPQSETSSSLTVQSGAVQTDASETDQTQTVQMALSTSSTIPQLTVLVPESTTTAMTTATWSTDDPASFSAAAAQSSVYLPPVVGHSNADAQTSSSELLPVSSSFTTSVQSSTASSPLASATASTASTVLDVTTTIPTTTSTQLSSSTLITSSFVPIVSSSAKSQSLISSPSPSPSSSPVGAIISSSDSTTAQTSESQYTSHVGAIVGGSVGGAVFVALALLACMLCLRRRRQKAPIKPLGSPRRGLLRNSSDSLTTFRGPQGWHGQQDSQSSYPMGPMFSPRGNTISLAPAPNPALAASYQGPPPVTMFVHRDSGQNPFSDPEHSPVSPIINVHPPSRTASTYSQSSCEGGLGYLEKYDYESPTRSSRYESIYYPDDNVATPILPEDDKLAPLETCKTRLSTRSDPFDLEIPRKVLHEWPLPPRPTPWGDNF</sequence>
<evidence type="ECO:0000256" key="1">
    <source>
        <dbReference type="SAM" id="MobiDB-lite"/>
    </source>
</evidence>
<dbReference type="OrthoDB" id="4369808at2759"/>
<feature type="region of interest" description="Disordered" evidence="1">
    <location>
        <begin position="230"/>
        <end position="260"/>
    </location>
</feature>
<keyword evidence="4" id="KW-1185">Reference proteome</keyword>
<dbReference type="Proteomes" id="UP000186955">
    <property type="component" value="Unassembled WGS sequence"/>
</dbReference>
<dbReference type="AlphaFoldDB" id="A0A1Q5URN1"/>